<evidence type="ECO:0000256" key="1">
    <source>
        <dbReference type="SAM" id="MobiDB-lite"/>
    </source>
</evidence>
<dbReference type="PANTHER" id="PTHR48258:SF4">
    <property type="entry name" value="DUF4216 DOMAIN-CONTAINING PROTEIN"/>
    <property type="match status" value="1"/>
</dbReference>
<proteinExistence type="predicted"/>
<gene>
    <name evidence="3" type="ORF">MERR_LOCUS21503</name>
</gene>
<dbReference type="AlphaFoldDB" id="A0A6D2IYF0"/>
<reference evidence="3" key="1">
    <citation type="submission" date="2020-01" db="EMBL/GenBank/DDBJ databases">
        <authorList>
            <person name="Mishra B."/>
        </authorList>
    </citation>
    <scope>NUCLEOTIDE SEQUENCE [LARGE SCALE GENOMIC DNA]</scope>
</reference>
<evidence type="ECO:0000313" key="4">
    <source>
        <dbReference type="Proteomes" id="UP000467841"/>
    </source>
</evidence>
<name>A0A6D2IYF0_9BRAS</name>
<organism evidence="3 4">
    <name type="scientific">Microthlaspi erraticum</name>
    <dbReference type="NCBI Taxonomy" id="1685480"/>
    <lineage>
        <taxon>Eukaryota</taxon>
        <taxon>Viridiplantae</taxon>
        <taxon>Streptophyta</taxon>
        <taxon>Embryophyta</taxon>
        <taxon>Tracheophyta</taxon>
        <taxon>Spermatophyta</taxon>
        <taxon>Magnoliopsida</taxon>
        <taxon>eudicotyledons</taxon>
        <taxon>Gunneridae</taxon>
        <taxon>Pentapetalae</taxon>
        <taxon>rosids</taxon>
        <taxon>malvids</taxon>
        <taxon>Brassicales</taxon>
        <taxon>Brassicaceae</taxon>
        <taxon>Coluteocarpeae</taxon>
        <taxon>Microthlaspi</taxon>
    </lineage>
</organism>
<keyword evidence="4" id="KW-1185">Reference proteome</keyword>
<dbReference type="OrthoDB" id="1087739at2759"/>
<protein>
    <recommendedName>
        <fullName evidence="2">DUF4216 domain-containing protein</fullName>
    </recommendedName>
</protein>
<dbReference type="Proteomes" id="UP000467841">
    <property type="component" value="Unassembled WGS sequence"/>
</dbReference>
<dbReference type="EMBL" id="CACVBM020001144">
    <property type="protein sequence ID" value="CAA7034268.1"/>
    <property type="molecule type" value="Genomic_DNA"/>
</dbReference>
<feature type="domain" description="DUF4216" evidence="2">
    <location>
        <begin position="7"/>
        <end position="64"/>
    </location>
</feature>
<sequence length="163" mass="18657">MGLVSLKITLFKCEWYDPTDKKGTRKSKGGVVDVLSSGKYRKYEPFILASQADQVCYIPYPYVSKPRKCWLNVLKVNPRANILGNYKDKEPTLLQQENDDDVSTTNEDIIIDSLVIREHPTEEIDFDVGDAQGEDEFQCNISSSDEDEYDEDGDEDEDVDHTY</sequence>
<comment type="caution">
    <text evidence="3">The sequence shown here is derived from an EMBL/GenBank/DDBJ whole genome shotgun (WGS) entry which is preliminary data.</text>
</comment>
<accession>A0A6D2IYF0</accession>
<evidence type="ECO:0000313" key="3">
    <source>
        <dbReference type="EMBL" id="CAA7034268.1"/>
    </source>
</evidence>
<dbReference type="InterPro" id="IPR025312">
    <property type="entry name" value="DUF4216"/>
</dbReference>
<dbReference type="Pfam" id="PF13952">
    <property type="entry name" value="DUF4216"/>
    <property type="match status" value="1"/>
</dbReference>
<dbReference type="PANTHER" id="PTHR48258">
    <property type="entry name" value="DUF4218 DOMAIN-CONTAINING PROTEIN-RELATED"/>
    <property type="match status" value="1"/>
</dbReference>
<feature type="region of interest" description="Disordered" evidence="1">
    <location>
        <begin position="141"/>
        <end position="163"/>
    </location>
</feature>
<feature type="compositionally biased region" description="Acidic residues" evidence="1">
    <location>
        <begin position="144"/>
        <end position="163"/>
    </location>
</feature>
<evidence type="ECO:0000259" key="2">
    <source>
        <dbReference type="Pfam" id="PF13952"/>
    </source>
</evidence>